<proteinExistence type="predicted"/>
<evidence type="ECO:0000313" key="1">
    <source>
        <dbReference type="EMBL" id="KAF7807581.1"/>
    </source>
</evidence>
<sequence>MSKTLSVENHERISKDLKKLKFKRIVAQVSQTDRFALYLRIR</sequence>
<keyword evidence="2" id="KW-1185">Reference proteome</keyword>
<dbReference type="Proteomes" id="UP000634136">
    <property type="component" value="Unassembled WGS sequence"/>
</dbReference>
<gene>
    <name evidence="1" type="ORF">G2W53_039742</name>
</gene>
<dbReference type="EMBL" id="JAAIUW010000012">
    <property type="protein sequence ID" value="KAF7807581.1"/>
    <property type="molecule type" value="Genomic_DNA"/>
</dbReference>
<accession>A0A834SQH0</accession>
<reference evidence="1" key="1">
    <citation type="submission" date="2020-09" db="EMBL/GenBank/DDBJ databases">
        <title>Genome-Enabled Discovery of Anthraquinone Biosynthesis in Senna tora.</title>
        <authorList>
            <person name="Kang S.-H."/>
            <person name="Pandey R.P."/>
            <person name="Lee C.-M."/>
            <person name="Sim J.-S."/>
            <person name="Jeong J.-T."/>
            <person name="Choi B.-S."/>
            <person name="Jung M."/>
            <person name="Ginzburg D."/>
            <person name="Zhao K."/>
            <person name="Won S.Y."/>
            <person name="Oh T.-J."/>
            <person name="Yu Y."/>
            <person name="Kim N.-H."/>
            <person name="Lee O.R."/>
            <person name="Lee T.-H."/>
            <person name="Bashyal P."/>
            <person name="Kim T.-S."/>
            <person name="Lee W.-H."/>
            <person name="Kawkins C."/>
            <person name="Kim C.-K."/>
            <person name="Kim J.S."/>
            <person name="Ahn B.O."/>
            <person name="Rhee S.Y."/>
            <person name="Sohng J.K."/>
        </authorList>
    </citation>
    <scope>NUCLEOTIDE SEQUENCE</scope>
    <source>
        <tissue evidence="1">Leaf</tissue>
    </source>
</reference>
<evidence type="ECO:0000313" key="2">
    <source>
        <dbReference type="Proteomes" id="UP000634136"/>
    </source>
</evidence>
<protein>
    <submittedName>
        <fullName evidence="1">Uncharacterized protein</fullName>
    </submittedName>
</protein>
<comment type="caution">
    <text evidence="1">The sequence shown here is derived from an EMBL/GenBank/DDBJ whole genome shotgun (WGS) entry which is preliminary data.</text>
</comment>
<organism evidence="1 2">
    <name type="scientific">Senna tora</name>
    <dbReference type="NCBI Taxonomy" id="362788"/>
    <lineage>
        <taxon>Eukaryota</taxon>
        <taxon>Viridiplantae</taxon>
        <taxon>Streptophyta</taxon>
        <taxon>Embryophyta</taxon>
        <taxon>Tracheophyta</taxon>
        <taxon>Spermatophyta</taxon>
        <taxon>Magnoliopsida</taxon>
        <taxon>eudicotyledons</taxon>
        <taxon>Gunneridae</taxon>
        <taxon>Pentapetalae</taxon>
        <taxon>rosids</taxon>
        <taxon>fabids</taxon>
        <taxon>Fabales</taxon>
        <taxon>Fabaceae</taxon>
        <taxon>Caesalpinioideae</taxon>
        <taxon>Cassia clade</taxon>
        <taxon>Senna</taxon>
    </lineage>
</organism>
<name>A0A834SQH0_9FABA</name>
<dbReference type="AlphaFoldDB" id="A0A834SQH0"/>